<dbReference type="RefSeq" id="WP_162639978.1">
    <property type="nucleotide sequence ID" value="NZ_CP048286.1"/>
</dbReference>
<dbReference type="InterPro" id="IPR029058">
    <property type="entry name" value="AB_hydrolase_fold"/>
</dbReference>
<protein>
    <submittedName>
        <fullName evidence="1">Esterase family protein</fullName>
    </submittedName>
</protein>
<sequence length="269" mass="30206">MALAHLEFFSETLGMQSAIDVILPERARGQVGLAQGGIRPPYPVLYLLHGASDNHTCWQRFTSIERYAANKGLVIVMPDVQFSFYSDMKHGFKYFTYLADELPEIVKGYFPISDRREDTFAAGLSMGGYGAFKLGIRCPERFAAVASLSGSLNQRSRIATDSEMLGFSNPILQQMARLTFGTREEYDGSDNDLAHVLEQLLASGAKLPKFFQACGSADFNLAINHAFRDQFAGRADLTYVEAPNEGHEWRYWDAAIRDVLDWLPIRREL</sequence>
<dbReference type="SUPFAM" id="SSF53474">
    <property type="entry name" value="alpha/beta-Hydrolases"/>
    <property type="match status" value="1"/>
</dbReference>
<dbReference type="Pfam" id="PF00756">
    <property type="entry name" value="Esterase"/>
    <property type="match status" value="1"/>
</dbReference>
<dbReference type="PANTHER" id="PTHR48098:SF1">
    <property type="entry name" value="DIACYLGLYCEROL ACYLTRANSFERASE_MYCOLYLTRANSFERASE AG85A"/>
    <property type="match status" value="1"/>
</dbReference>
<dbReference type="InterPro" id="IPR050583">
    <property type="entry name" value="Mycobacterial_A85_antigen"/>
</dbReference>
<dbReference type="KEGG" id="prz:GZH47_10085"/>
<dbReference type="GO" id="GO:0016747">
    <property type="term" value="F:acyltransferase activity, transferring groups other than amino-acyl groups"/>
    <property type="evidence" value="ECO:0007669"/>
    <property type="project" value="TreeGrafter"/>
</dbReference>
<evidence type="ECO:0000313" key="1">
    <source>
        <dbReference type="EMBL" id="QHW31169.1"/>
    </source>
</evidence>
<evidence type="ECO:0000313" key="2">
    <source>
        <dbReference type="Proteomes" id="UP000479114"/>
    </source>
</evidence>
<organism evidence="1 2">
    <name type="scientific">Paenibacillus rhizovicinus</name>
    <dbReference type="NCBI Taxonomy" id="2704463"/>
    <lineage>
        <taxon>Bacteria</taxon>
        <taxon>Bacillati</taxon>
        <taxon>Bacillota</taxon>
        <taxon>Bacilli</taxon>
        <taxon>Bacillales</taxon>
        <taxon>Paenibacillaceae</taxon>
        <taxon>Paenibacillus</taxon>
    </lineage>
</organism>
<dbReference type="AlphaFoldDB" id="A0A6C0NYA0"/>
<dbReference type="InterPro" id="IPR000801">
    <property type="entry name" value="Esterase-like"/>
</dbReference>
<accession>A0A6C0NYA0</accession>
<gene>
    <name evidence="1" type="ORF">GZH47_10085</name>
</gene>
<dbReference type="Gene3D" id="3.40.50.1820">
    <property type="entry name" value="alpha/beta hydrolase"/>
    <property type="match status" value="1"/>
</dbReference>
<name>A0A6C0NYA0_9BACL</name>
<dbReference type="PANTHER" id="PTHR48098">
    <property type="entry name" value="ENTEROCHELIN ESTERASE-RELATED"/>
    <property type="match status" value="1"/>
</dbReference>
<dbReference type="Proteomes" id="UP000479114">
    <property type="component" value="Chromosome"/>
</dbReference>
<keyword evidence="2" id="KW-1185">Reference proteome</keyword>
<dbReference type="EMBL" id="CP048286">
    <property type="protein sequence ID" value="QHW31169.1"/>
    <property type="molecule type" value="Genomic_DNA"/>
</dbReference>
<reference evidence="1 2" key="1">
    <citation type="submission" date="2020-02" db="EMBL/GenBank/DDBJ databases">
        <title>Paenibacillus sp. nov., isolated from rhizosphere soil of tomato.</title>
        <authorList>
            <person name="Weon H.-Y."/>
            <person name="Lee S.A."/>
        </authorList>
    </citation>
    <scope>NUCLEOTIDE SEQUENCE [LARGE SCALE GENOMIC DNA]</scope>
    <source>
        <strain evidence="1 2">14171R-81</strain>
    </source>
</reference>
<proteinExistence type="predicted"/>